<proteinExistence type="predicted"/>
<evidence type="ECO:0000313" key="3">
    <source>
        <dbReference type="Proteomes" id="UP000822688"/>
    </source>
</evidence>
<dbReference type="AlphaFoldDB" id="A0A8T0IZK5"/>
<accession>A0A8T0IZK5</accession>
<feature type="compositionally biased region" description="Basic and acidic residues" evidence="1">
    <location>
        <begin position="11"/>
        <end position="20"/>
    </location>
</feature>
<name>A0A8T0IZK5_CERPU</name>
<reference evidence="2" key="1">
    <citation type="submission" date="2020-06" db="EMBL/GenBank/DDBJ databases">
        <title>WGS assembly of Ceratodon purpureus strain R40.</title>
        <authorList>
            <person name="Carey S.B."/>
            <person name="Jenkins J."/>
            <person name="Shu S."/>
            <person name="Lovell J.T."/>
            <person name="Sreedasyam A."/>
            <person name="Maumus F."/>
            <person name="Tiley G.P."/>
            <person name="Fernandez-Pozo N."/>
            <person name="Barry K."/>
            <person name="Chen C."/>
            <person name="Wang M."/>
            <person name="Lipzen A."/>
            <person name="Daum C."/>
            <person name="Saski C.A."/>
            <person name="Payton A.C."/>
            <person name="Mcbreen J.C."/>
            <person name="Conrad R.E."/>
            <person name="Kollar L.M."/>
            <person name="Olsson S."/>
            <person name="Huttunen S."/>
            <person name="Landis J.B."/>
            <person name="Wickett N.J."/>
            <person name="Johnson M.G."/>
            <person name="Rensing S.A."/>
            <person name="Grimwood J."/>
            <person name="Schmutz J."/>
            <person name="Mcdaniel S.F."/>
        </authorList>
    </citation>
    <scope>NUCLEOTIDE SEQUENCE</scope>
    <source>
        <strain evidence="2">R40</strain>
    </source>
</reference>
<dbReference type="Proteomes" id="UP000822688">
    <property type="component" value="Chromosome 2"/>
</dbReference>
<organism evidence="2 3">
    <name type="scientific">Ceratodon purpureus</name>
    <name type="common">Fire moss</name>
    <name type="synonym">Dicranum purpureum</name>
    <dbReference type="NCBI Taxonomy" id="3225"/>
    <lineage>
        <taxon>Eukaryota</taxon>
        <taxon>Viridiplantae</taxon>
        <taxon>Streptophyta</taxon>
        <taxon>Embryophyta</taxon>
        <taxon>Bryophyta</taxon>
        <taxon>Bryophytina</taxon>
        <taxon>Bryopsida</taxon>
        <taxon>Dicranidae</taxon>
        <taxon>Pseudoditrichales</taxon>
        <taxon>Ditrichaceae</taxon>
        <taxon>Ceratodon</taxon>
    </lineage>
</organism>
<dbReference type="EMBL" id="CM026422">
    <property type="protein sequence ID" value="KAG0587793.1"/>
    <property type="molecule type" value="Genomic_DNA"/>
</dbReference>
<sequence length="114" mass="12964">MRGSTFQTRTQVDRGTDSSKDTSCTITTSKPVQALSTHRQRLSKNRTSIVNSMPSPRWAKCSHKWHIHQAPLILFGTSKWAWNWPRLLRELDVESCQLEEHGGLGTTKICKPGF</sequence>
<evidence type="ECO:0000256" key="1">
    <source>
        <dbReference type="SAM" id="MobiDB-lite"/>
    </source>
</evidence>
<evidence type="ECO:0000313" key="2">
    <source>
        <dbReference type="EMBL" id="KAG0587793.1"/>
    </source>
</evidence>
<comment type="caution">
    <text evidence="2">The sequence shown here is derived from an EMBL/GenBank/DDBJ whole genome shotgun (WGS) entry which is preliminary data.</text>
</comment>
<keyword evidence="3" id="KW-1185">Reference proteome</keyword>
<feature type="compositionally biased region" description="Polar residues" evidence="1">
    <location>
        <begin position="1"/>
        <end position="10"/>
    </location>
</feature>
<gene>
    <name evidence="2" type="ORF">KC19_2G191700</name>
</gene>
<feature type="compositionally biased region" description="Polar residues" evidence="1">
    <location>
        <begin position="21"/>
        <end position="37"/>
    </location>
</feature>
<feature type="region of interest" description="Disordered" evidence="1">
    <location>
        <begin position="1"/>
        <end position="53"/>
    </location>
</feature>
<protein>
    <submittedName>
        <fullName evidence="2">Uncharacterized protein</fullName>
    </submittedName>
</protein>